<dbReference type="PANTHER" id="PTHR21220">
    <property type="entry name" value="DNA-DEPENDENT METALLOPROTEASE SPRTN"/>
    <property type="match status" value="1"/>
</dbReference>
<name>A0A0U9HIH2_KLENI</name>
<feature type="compositionally biased region" description="Basic and acidic residues" evidence="1">
    <location>
        <begin position="578"/>
        <end position="588"/>
    </location>
</feature>
<gene>
    <name evidence="3" type="ORF">KFL_000010430</name>
</gene>
<dbReference type="EMBL" id="DF236950">
    <property type="protein sequence ID" value="GAQ77594.1"/>
    <property type="molecule type" value="Genomic_DNA"/>
</dbReference>
<dbReference type="GO" id="GO:0031593">
    <property type="term" value="F:polyubiquitin modification-dependent protein binding"/>
    <property type="evidence" value="ECO:0000318"/>
    <property type="project" value="GO_Central"/>
</dbReference>
<feature type="region of interest" description="Disordered" evidence="1">
    <location>
        <begin position="700"/>
        <end position="929"/>
    </location>
</feature>
<feature type="compositionally biased region" description="Basic residues" evidence="1">
    <location>
        <begin position="516"/>
        <end position="536"/>
    </location>
</feature>
<feature type="compositionally biased region" description="Basic and acidic residues" evidence="1">
    <location>
        <begin position="356"/>
        <end position="370"/>
    </location>
</feature>
<protein>
    <recommendedName>
        <fullName evidence="2">SprT-like domain-containing protein</fullName>
    </recommendedName>
</protein>
<feature type="compositionally biased region" description="Basic and acidic residues" evidence="1">
    <location>
        <begin position="429"/>
        <end position="439"/>
    </location>
</feature>
<evidence type="ECO:0000256" key="1">
    <source>
        <dbReference type="SAM" id="MobiDB-lite"/>
    </source>
</evidence>
<evidence type="ECO:0000313" key="4">
    <source>
        <dbReference type="Proteomes" id="UP000054558"/>
    </source>
</evidence>
<feature type="region of interest" description="Disordered" evidence="1">
    <location>
        <begin position="159"/>
        <end position="183"/>
    </location>
</feature>
<dbReference type="GO" id="GO:0005634">
    <property type="term" value="C:nucleus"/>
    <property type="evidence" value="ECO:0000318"/>
    <property type="project" value="GO_Central"/>
</dbReference>
<dbReference type="PANTHER" id="PTHR21220:SF0">
    <property type="entry name" value="DNA-DEPENDENT METALLOPROTEASE SPRTN"/>
    <property type="match status" value="1"/>
</dbReference>
<dbReference type="GO" id="GO:0003697">
    <property type="term" value="F:single-stranded DNA binding"/>
    <property type="evidence" value="ECO:0007669"/>
    <property type="project" value="InterPro"/>
</dbReference>
<feature type="region of interest" description="Disordered" evidence="1">
    <location>
        <begin position="422"/>
        <end position="588"/>
    </location>
</feature>
<feature type="compositionally biased region" description="Basic and acidic residues" evidence="1">
    <location>
        <begin position="333"/>
        <end position="342"/>
    </location>
</feature>
<evidence type="ECO:0000313" key="3">
    <source>
        <dbReference type="EMBL" id="GAQ77594.1"/>
    </source>
</evidence>
<dbReference type="GO" id="GO:0004222">
    <property type="term" value="F:metalloendopeptidase activity"/>
    <property type="evidence" value="ECO:0007669"/>
    <property type="project" value="InterPro"/>
</dbReference>
<feature type="compositionally biased region" description="Basic and acidic residues" evidence="1">
    <location>
        <begin position="825"/>
        <end position="850"/>
    </location>
</feature>
<sequence>MDVQELDPDLVDPCPDIHALFCHYNDLYFQGSLGACSVQWSSKRMTLCAGTCSYQNGGGCVIKLSEPLLKFRPPKDLKETLLHEMIHAKIFLTSTIRDHEDHGPQFQSIMKGINQSPIDDHQRPFGGYDIGIYHTFRDEVQHHRRHAWTCQSCGREVRRAMNRTPSPSDCRSRPPPGTECTDSRCLWHTHEKTCGGAFVKTEEPEGYGEKGKGKKRKGEEGAEKKAGEGAGRKGALDAWVKKGSKEPATSARDAAAQAAEKRWQENNAADEKPVDEGEGKKRQRRGNGWVAPKNGVAGDPTFVDLDASPGKEVSKDLEPGSKAVPPRQSGDGKPARAKREEVNLVESTPITKFFRKREGPAEERERKVPRLDLSTPESKGGSGSRGLAEFQNKGKDVAPVVDGDGWEVFPLEEDVGTAVVENTSGEQRLAGEELVRAPSEDGPAFRRKGCLVGRADGEAGLDTTTRAQAVAPPEENGVNGRANGGAGTERGSEGSDQDGDVSEEESDPEWTEGMRNKRTRWERKTRGRRRKKSGKKVVREESDSEDLLELDPRPSKQVGSGAKRERCSGGEEMEWEKEEGVKSEPEKKDGIRKYFLRKGAAQGGIAGDRAPGSGGATIDLDEDADAEQGVGSLQDTRRGKKRKRSSGKEIGLEKPVAFEDPDWRGVERYGVLRKQGIGVADVGNFEVNWQRRVQWMKETVEEGDWEGRLESKRQRRVGPEMGGGDGSSEPTQGGQVSGEMRGGESMELPGGSGLQRERSDVSEEMGAMRLDSSGPVEQEQAGSGGAIRMRKASVVSRGDGLGGAEKVAPEIDAKQSDSGNEESQAEAKLESGDRLRGWEEARTRGAKLTEEELQAALRSGLDEEPAELDVLPAAETKSQGYGSGGHNRSRRVLALSSQDSYQSGDAGDRVQKAGLSPENPEGQEEPSEEAVVCPLCQKRFPAGTNEEAVNAHANQCLDQGTV</sequence>
<feature type="compositionally biased region" description="Acidic residues" evidence="1">
    <location>
        <begin position="495"/>
        <end position="510"/>
    </location>
</feature>
<feature type="compositionally biased region" description="Low complexity" evidence="1">
    <location>
        <begin position="248"/>
        <end position="258"/>
    </location>
</feature>
<evidence type="ECO:0000259" key="2">
    <source>
        <dbReference type="SMART" id="SM00731"/>
    </source>
</evidence>
<dbReference type="InterPro" id="IPR006640">
    <property type="entry name" value="SprT-like_domain"/>
</dbReference>
<dbReference type="AlphaFoldDB" id="A0A0U9HIH2"/>
<feature type="region of interest" description="Disordered" evidence="1">
    <location>
        <begin position="201"/>
        <end position="391"/>
    </location>
</feature>
<organism evidence="3 4">
    <name type="scientific">Klebsormidium nitens</name>
    <name type="common">Green alga</name>
    <name type="synonym">Ulothrix nitens</name>
    <dbReference type="NCBI Taxonomy" id="105231"/>
    <lineage>
        <taxon>Eukaryota</taxon>
        <taxon>Viridiplantae</taxon>
        <taxon>Streptophyta</taxon>
        <taxon>Klebsormidiophyceae</taxon>
        <taxon>Klebsormidiales</taxon>
        <taxon>Klebsormidiaceae</taxon>
        <taxon>Klebsormidium</taxon>
    </lineage>
</organism>
<feature type="compositionally biased region" description="Basic and acidic residues" evidence="1">
    <location>
        <begin position="259"/>
        <end position="280"/>
    </location>
</feature>
<dbReference type="SMART" id="SM00731">
    <property type="entry name" value="SprT"/>
    <property type="match status" value="1"/>
</dbReference>
<dbReference type="GO" id="GO:0006974">
    <property type="term" value="P:DNA damage response"/>
    <property type="evidence" value="ECO:0000318"/>
    <property type="project" value="GO_Central"/>
</dbReference>
<dbReference type="Proteomes" id="UP000054558">
    <property type="component" value="Unassembled WGS sequence"/>
</dbReference>
<feature type="region of interest" description="Disordered" evidence="1">
    <location>
        <begin position="603"/>
        <end position="653"/>
    </location>
</feature>
<dbReference type="Pfam" id="PF10263">
    <property type="entry name" value="SprT-like"/>
    <property type="match status" value="1"/>
</dbReference>
<proteinExistence type="predicted"/>
<accession>A0A0U9HIH2</accession>
<feature type="compositionally biased region" description="Basic and acidic residues" evidence="1">
    <location>
        <begin position="201"/>
        <end position="245"/>
    </location>
</feature>
<dbReference type="InterPro" id="IPR044245">
    <property type="entry name" value="Spartan"/>
</dbReference>
<dbReference type="STRING" id="105231.A0A0U9HIH2"/>
<dbReference type="OrthoDB" id="5236983at2759"/>
<reference evidence="3 4" key="1">
    <citation type="journal article" date="2014" name="Nat. Commun.">
        <title>Klebsormidium flaccidum genome reveals primary factors for plant terrestrial adaptation.</title>
        <authorList>
            <person name="Hori K."/>
            <person name="Maruyama F."/>
            <person name="Fujisawa T."/>
            <person name="Togashi T."/>
            <person name="Yamamoto N."/>
            <person name="Seo M."/>
            <person name="Sato S."/>
            <person name="Yamada T."/>
            <person name="Mori H."/>
            <person name="Tajima N."/>
            <person name="Moriyama T."/>
            <person name="Ikeuchi M."/>
            <person name="Watanabe M."/>
            <person name="Wada H."/>
            <person name="Kobayashi K."/>
            <person name="Saito M."/>
            <person name="Masuda T."/>
            <person name="Sasaki-Sekimoto Y."/>
            <person name="Mashiguchi K."/>
            <person name="Awai K."/>
            <person name="Shimojima M."/>
            <person name="Masuda S."/>
            <person name="Iwai M."/>
            <person name="Nobusawa T."/>
            <person name="Narise T."/>
            <person name="Kondo S."/>
            <person name="Saito H."/>
            <person name="Sato R."/>
            <person name="Murakawa M."/>
            <person name="Ihara Y."/>
            <person name="Oshima-Yamada Y."/>
            <person name="Ohtaka K."/>
            <person name="Satoh M."/>
            <person name="Sonobe K."/>
            <person name="Ishii M."/>
            <person name="Ohtani R."/>
            <person name="Kanamori-Sato M."/>
            <person name="Honoki R."/>
            <person name="Miyazaki D."/>
            <person name="Mochizuki H."/>
            <person name="Umetsu J."/>
            <person name="Higashi K."/>
            <person name="Shibata D."/>
            <person name="Kamiya Y."/>
            <person name="Sato N."/>
            <person name="Nakamura Y."/>
            <person name="Tabata S."/>
            <person name="Ida S."/>
            <person name="Kurokawa K."/>
            <person name="Ohta H."/>
        </authorList>
    </citation>
    <scope>NUCLEOTIDE SEQUENCE [LARGE SCALE GENOMIC DNA]</scope>
    <source>
        <strain evidence="3 4">NIES-2285</strain>
    </source>
</reference>
<feature type="domain" description="SprT-like" evidence="2">
    <location>
        <begin position="15"/>
        <end position="201"/>
    </location>
</feature>
<keyword evidence="4" id="KW-1185">Reference proteome</keyword>